<dbReference type="InterPro" id="IPR012902">
    <property type="entry name" value="N_methyl_site"/>
</dbReference>
<dbReference type="InterPro" id="IPR010054">
    <property type="entry name" value="Type2_sec_GspG"/>
</dbReference>
<dbReference type="PANTHER" id="PTHR30093:SF44">
    <property type="entry name" value="TYPE II SECRETION SYSTEM CORE PROTEIN G"/>
    <property type="match status" value="1"/>
</dbReference>
<dbReference type="RefSeq" id="WP_023978821.1">
    <property type="nucleotide sequence ID" value="NZ_CBLX010000015.1"/>
</dbReference>
<dbReference type="NCBIfam" id="TIGR01710">
    <property type="entry name" value="typeII_sec_gspG"/>
    <property type="match status" value="1"/>
</dbReference>
<dbReference type="PRINTS" id="PR00813">
    <property type="entry name" value="BCTERIALGSPG"/>
</dbReference>
<evidence type="ECO:0000256" key="10">
    <source>
        <dbReference type="SAM" id="Phobius"/>
    </source>
</evidence>
<organism evidence="12 13">
    <name type="scientific">Asaia bogorensis</name>
    <dbReference type="NCBI Taxonomy" id="91915"/>
    <lineage>
        <taxon>Bacteria</taxon>
        <taxon>Pseudomonadati</taxon>
        <taxon>Pseudomonadota</taxon>
        <taxon>Alphaproteobacteria</taxon>
        <taxon>Acetobacterales</taxon>
        <taxon>Acetobacteraceae</taxon>
        <taxon>Asaia</taxon>
    </lineage>
</organism>
<reference evidence="12 13" key="2">
    <citation type="journal article" date="2014" name="PLoS ONE">
        <title>Evolution of mitochondria reconstructed from the energy metabolism of living bacteria.</title>
        <authorList>
            <person name="Degli Esposti M."/>
            <person name="Chouaia B."/>
            <person name="Comandatore F."/>
            <person name="Crotti E."/>
            <person name="Sassera D."/>
            <person name="Lievens P.M."/>
            <person name="Daffonchio D."/>
            <person name="Bandi C."/>
        </authorList>
    </citation>
    <scope>NUCLEOTIDE SEQUENCE [LARGE SCALE GENOMIC DNA]</scope>
    <source>
        <strain evidence="12 13">SF2.1</strain>
    </source>
</reference>
<keyword evidence="9 10" id="KW-0472">Membrane</keyword>
<dbReference type="Pfam" id="PF08334">
    <property type="entry name" value="T2SSG"/>
    <property type="match status" value="1"/>
</dbReference>
<dbReference type="InterPro" id="IPR045584">
    <property type="entry name" value="Pilin-like"/>
</dbReference>
<evidence type="ECO:0000259" key="11">
    <source>
        <dbReference type="Pfam" id="PF08334"/>
    </source>
</evidence>
<dbReference type="InterPro" id="IPR000983">
    <property type="entry name" value="Bac_GSPG_pilin"/>
</dbReference>
<evidence type="ECO:0000256" key="7">
    <source>
        <dbReference type="ARBA" id="ARBA00022692"/>
    </source>
</evidence>
<keyword evidence="6" id="KW-0997">Cell inner membrane</keyword>
<evidence type="ECO:0000256" key="1">
    <source>
        <dbReference type="ARBA" id="ARBA00004377"/>
    </source>
</evidence>
<dbReference type="GO" id="GO:0015628">
    <property type="term" value="P:protein secretion by the type II secretion system"/>
    <property type="evidence" value="ECO:0007669"/>
    <property type="project" value="InterPro"/>
</dbReference>
<protein>
    <recommendedName>
        <fullName evidence="3">Type II secretion system core protein G</fullName>
    </recommendedName>
</protein>
<dbReference type="PROSITE" id="PS00409">
    <property type="entry name" value="PROKAR_NTER_METHYL"/>
    <property type="match status" value="1"/>
</dbReference>
<feature type="domain" description="Type II secretion system protein GspG C-terminal" evidence="11">
    <location>
        <begin position="69"/>
        <end position="173"/>
    </location>
</feature>
<name>A0A060QLE7_9PROT</name>
<dbReference type="Pfam" id="PF07963">
    <property type="entry name" value="N_methyl"/>
    <property type="match status" value="1"/>
</dbReference>
<evidence type="ECO:0000256" key="3">
    <source>
        <dbReference type="ARBA" id="ARBA00020042"/>
    </source>
</evidence>
<dbReference type="PANTHER" id="PTHR30093">
    <property type="entry name" value="GENERAL SECRETION PATHWAY PROTEIN G"/>
    <property type="match status" value="1"/>
</dbReference>
<comment type="subcellular location">
    <subcellularLocation>
        <location evidence="1">Cell inner membrane</location>
        <topology evidence="1">Single-pass membrane protein</topology>
    </subcellularLocation>
</comment>
<dbReference type="AlphaFoldDB" id="A0A060QLE7"/>
<dbReference type="GO" id="GO:0015627">
    <property type="term" value="C:type II protein secretion system complex"/>
    <property type="evidence" value="ECO:0007669"/>
    <property type="project" value="InterPro"/>
</dbReference>
<evidence type="ECO:0000256" key="4">
    <source>
        <dbReference type="ARBA" id="ARBA00022475"/>
    </source>
</evidence>
<evidence type="ECO:0000313" key="12">
    <source>
        <dbReference type="EMBL" id="CDG40292.1"/>
    </source>
</evidence>
<dbReference type="eggNOG" id="COG2165">
    <property type="taxonomic scope" value="Bacteria"/>
</dbReference>
<evidence type="ECO:0000256" key="8">
    <source>
        <dbReference type="ARBA" id="ARBA00022989"/>
    </source>
</evidence>
<comment type="caution">
    <text evidence="12">The sequence shown here is derived from an EMBL/GenBank/DDBJ whole genome shotgun (WGS) entry which is preliminary data.</text>
</comment>
<keyword evidence="8 10" id="KW-1133">Transmembrane helix</keyword>
<evidence type="ECO:0000256" key="6">
    <source>
        <dbReference type="ARBA" id="ARBA00022519"/>
    </source>
</evidence>
<feature type="transmembrane region" description="Helical" evidence="10">
    <location>
        <begin position="47"/>
        <end position="69"/>
    </location>
</feature>
<evidence type="ECO:0000256" key="9">
    <source>
        <dbReference type="ARBA" id="ARBA00023136"/>
    </source>
</evidence>
<dbReference type="GO" id="GO:0005886">
    <property type="term" value="C:plasma membrane"/>
    <property type="evidence" value="ECO:0007669"/>
    <property type="project" value="UniProtKB-SubCell"/>
</dbReference>
<dbReference type="NCBIfam" id="TIGR02532">
    <property type="entry name" value="IV_pilin_GFxxxE"/>
    <property type="match status" value="1"/>
</dbReference>
<sequence length="174" mass="19116">MRLFDTLAQPRCAKTCEWPVRTTQRPDQTEGADIGAPSDTDEAGFTLLELLVVIAILGLLIGLVAPAALRQLGGARNSVAHQSIQRLGEVLDLYRLDTGSYPSTEDGLHALIERPQDAENWNGPYLKDNADPKDPWHHPYIYSNPSERPGHDYDLCSKGAHEATSDRAAMICNP</sequence>
<keyword evidence="5" id="KW-0488">Methylation</keyword>
<keyword evidence="7 10" id="KW-0812">Transmembrane</keyword>
<dbReference type="EMBL" id="CBLX010000015">
    <property type="protein sequence ID" value="CDG40292.1"/>
    <property type="molecule type" value="Genomic_DNA"/>
</dbReference>
<evidence type="ECO:0000313" key="13">
    <source>
        <dbReference type="Proteomes" id="UP000027583"/>
    </source>
</evidence>
<evidence type="ECO:0000256" key="5">
    <source>
        <dbReference type="ARBA" id="ARBA00022481"/>
    </source>
</evidence>
<keyword evidence="4" id="KW-1003">Cell membrane</keyword>
<reference evidence="12 13" key="1">
    <citation type="journal article" date="2014" name="Genome Biol. Evol.">
        <title>Acetic acid bacteria genomes reveal functional traits for adaptation to life in insect guts.</title>
        <authorList>
            <person name="Chouaia B."/>
            <person name="Gaiarsa S."/>
            <person name="Crotti E."/>
            <person name="Comandatore F."/>
            <person name="Degli Esposti M."/>
            <person name="Ricci I."/>
            <person name="Alma A."/>
            <person name="Favia G."/>
            <person name="Bandi C."/>
            <person name="Daffonchio D."/>
        </authorList>
    </citation>
    <scope>NUCLEOTIDE SEQUENCE [LARGE SCALE GENOMIC DNA]</scope>
    <source>
        <strain evidence="12 13">SF2.1</strain>
    </source>
</reference>
<dbReference type="InterPro" id="IPR013545">
    <property type="entry name" value="T2SS_protein-GspG_C"/>
</dbReference>
<dbReference type="SUPFAM" id="SSF54523">
    <property type="entry name" value="Pili subunits"/>
    <property type="match status" value="1"/>
</dbReference>
<comment type="similarity">
    <text evidence="2">Belongs to the GSP G family.</text>
</comment>
<accession>A0A060QLE7</accession>
<proteinExistence type="inferred from homology"/>
<evidence type="ECO:0000256" key="2">
    <source>
        <dbReference type="ARBA" id="ARBA00009984"/>
    </source>
</evidence>
<dbReference type="Gene3D" id="3.30.700.10">
    <property type="entry name" value="Glycoprotein, Type 4 Pilin"/>
    <property type="match status" value="1"/>
</dbReference>
<gene>
    <name evidence="12" type="ORF">ASAP_2247</name>
</gene>
<dbReference type="Proteomes" id="UP000027583">
    <property type="component" value="Unassembled WGS sequence"/>
</dbReference>